<sequence>MKYLTVIVFVVVVTLAQLTHATERQKRSSQTVQDIIEKATLGRLLVPISETVVKATIPKIPKRRPYRKYRKELKAYLNDVKEYKTVRGGCYAKTFDLLEKFGKILEKFQEDDAPQEAQDIQTLIQQSGGNDMSAHWLRYKALHFGNTYDNMSVEDIKELTPHLQEIC</sequence>
<organism evidence="2">
    <name type="scientific">Musca domestica</name>
    <name type="common">House fly</name>
    <dbReference type="NCBI Taxonomy" id="7370"/>
    <lineage>
        <taxon>Eukaryota</taxon>
        <taxon>Metazoa</taxon>
        <taxon>Ecdysozoa</taxon>
        <taxon>Arthropoda</taxon>
        <taxon>Hexapoda</taxon>
        <taxon>Insecta</taxon>
        <taxon>Pterygota</taxon>
        <taxon>Neoptera</taxon>
        <taxon>Endopterygota</taxon>
        <taxon>Diptera</taxon>
        <taxon>Brachycera</taxon>
        <taxon>Muscomorpha</taxon>
        <taxon>Muscoidea</taxon>
        <taxon>Muscidae</taxon>
        <taxon>Musca</taxon>
    </lineage>
</organism>
<protein>
    <submittedName>
        <fullName evidence="2">Uncharacterized protein</fullName>
    </submittedName>
</protein>
<dbReference type="RefSeq" id="XP_005183001.2">
    <property type="nucleotide sequence ID" value="XM_005182944.4"/>
</dbReference>
<proteinExistence type="predicted"/>
<dbReference type="AlphaFoldDB" id="A0A1I8M9I1"/>
<evidence type="ECO:0000313" key="2">
    <source>
        <dbReference type="EnsemblMetazoa" id="MDOA002615-PA"/>
    </source>
</evidence>
<dbReference type="VEuPathDB" id="VectorBase:MDOA002615"/>
<dbReference type="KEGG" id="mde:101901193"/>
<dbReference type="EnsemblMetazoa" id="MDOA002615-RA">
    <property type="protein sequence ID" value="MDOA002615-PA"/>
    <property type="gene ID" value="MDOA002615"/>
</dbReference>
<feature type="signal peptide" evidence="1">
    <location>
        <begin position="1"/>
        <end position="21"/>
    </location>
</feature>
<reference evidence="2" key="1">
    <citation type="submission" date="2020-05" db="UniProtKB">
        <authorList>
            <consortium name="EnsemblMetazoa"/>
        </authorList>
    </citation>
    <scope>IDENTIFICATION</scope>
    <source>
        <strain evidence="2">Aabys</strain>
    </source>
</reference>
<feature type="chain" id="PRO_5044560039" evidence="1">
    <location>
        <begin position="22"/>
        <end position="167"/>
    </location>
</feature>
<accession>A0A1I8M9I1</accession>
<evidence type="ECO:0000256" key="1">
    <source>
        <dbReference type="SAM" id="SignalP"/>
    </source>
</evidence>
<gene>
    <name evidence="2" type="primary">101901193</name>
</gene>
<dbReference type="VEuPathDB" id="VectorBase:MDOMA2_015633"/>
<keyword evidence="1" id="KW-0732">Signal</keyword>
<name>A0A1I8M9I1_MUSDO</name>